<gene>
    <name evidence="2" type="ORF">X975_23205</name>
</gene>
<dbReference type="Proteomes" id="UP000054359">
    <property type="component" value="Unassembled WGS sequence"/>
</dbReference>
<accession>A0A087UDD5</accession>
<proteinExistence type="predicted"/>
<protein>
    <submittedName>
        <fullName evidence="2">Uncharacterized protein</fullName>
    </submittedName>
</protein>
<dbReference type="AlphaFoldDB" id="A0A087UDD5"/>
<feature type="chain" id="PRO_5001830408" evidence="1">
    <location>
        <begin position="18"/>
        <end position="57"/>
    </location>
</feature>
<sequence length="57" mass="6609">MEQLIALQYLFLVVVECLQLKCFEVEKGLLLQMYRLSSMQTCMFEILLLAGQKVHTA</sequence>
<evidence type="ECO:0000256" key="1">
    <source>
        <dbReference type="SAM" id="SignalP"/>
    </source>
</evidence>
<evidence type="ECO:0000313" key="2">
    <source>
        <dbReference type="EMBL" id="KFM75374.1"/>
    </source>
</evidence>
<reference evidence="2 3" key="1">
    <citation type="submission" date="2013-11" db="EMBL/GenBank/DDBJ databases">
        <title>Genome sequencing of Stegodyphus mimosarum.</title>
        <authorList>
            <person name="Bechsgaard J."/>
        </authorList>
    </citation>
    <scope>NUCLEOTIDE SEQUENCE [LARGE SCALE GENOMIC DNA]</scope>
</reference>
<keyword evidence="1" id="KW-0732">Signal</keyword>
<dbReference type="EMBL" id="KK119317">
    <property type="protein sequence ID" value="KFM75374.1"/>
    <property type="molecule type" value="Genomic_DNA"/>
</dbReference>
<feature type="non-terminal residue" evidence="2">
    <location>
        <position position="57"/>
    </location>
</feature>
<name>A0A087UDD5_STEMI</name>
<organism evidence="2 3">
    <name type="scientific">Stegodyphus mimosarum</name>
    <name type="common">African social velvet spider</name>
    <dbReference type="NCBI Taxonomy" id="407821"/>
    <lineage>
        <taxon>Eukaryota</taxon>
        <taxon>Metazoa</taxon>
        <taxon>Ecdysozoa</taxon>
        <taxon>Arthropoda</taxon>
        <taxon>Chelicerata</taxon>
        <taxon>Arachnida</taxon>
        <taxon>Araneae</taxon>
        <taxon>Araneomorphae</taxon>
        <taxon>Entelegynae</taxon>
        <taxon>Eresoidea</taxon>
        <taxon>Eresidae</taxon>
        <taxon>Stegodyphus</taxon>
    </lineage>
</organism>
<feature type="signal peptide" evidence="1">
    <location>
        <begin position="1"/>
        <end position="17"/>
    </location>
</feature>
<keyword evidence="3" id="KW-1185">Reference proteome</keyword>
<evidence type="ECO:0000313" key="3">
    <source>
        <dbReference type="Proteomes" id="UP000054359"/>
    </source>
</evidence>